<dbReference type="AlphaFoldDB" id="A0A1G2GTS4"/>
<evidence type="ECO:0000313" key="1">
    <source>
        <dbReference type="EMBL" id="OGZ53586.1"/>
    </source>
</evidence>
<organism evidence="1 2">
    <name type="scientific">Candidatus Ryanbacteria bacterium RIFCSPLOWO2_01_FULL_48_26</name>
    <dbReference type="NCBI Taxonomy" id="1802126"/>
    <lineage>
        <taxon>Bacteria</taxon>
        <taxon>Candidatus Ryaniibacteriota</taxon>
    </lineage>
</organism>
<evidence type="ECO:0000313" key="2">
    <source>
        <dbReference type="Proteomes" id="UP000179106"/>
    </source>
</evidence>
<comment type="caution">
    <text evidence="1">The sequence shown here is derived from an EMBL/GenBank/DDBJ whole genome shotgun (WGS) entry which is preliminary data.</text>
</comment>
<protein>
    <submittedName>
        <fullName evidence="1">Uncharacterized protein</fullName>
    </submittedName>
</protein>
<sequence>MTRTDRSNDPDADGKFNKAPIVNFNDGKVKFNTNWFDNANDNYGSASAFLAKSLLMTEECPAFCGAFSLPFSGGFYPTSEHSADFVDGCLESGVLFIVDGFYLFHKPEKDPKKIQLQARLLKYRQLLSLVGLARKENPLKNVQDQIFGALPNRVAILLGNGGVVGVGNLVEVVRFFEDRYIEFVHDFIFL</sequence>
<reference evidence="1 2" key="1">
    <citation type="journal article" date="2016" name="Nat. Commun.">
        <title>Thousands of microbial genomes shed light on interconnected biogeochemical processes in an aquifer system.</title>
        <authorList>
            <person name="Anantharaman K."/>
            <person name="Brown C.T."/>
            <person name="Hug L.A."/>
            <person name="Sharon I."/>
            <person name="Castelle C.J."/>
            <person name="Probst A.J."/>
            <person name="Thomas B.C."/>
            <person name="Singh A."/>
            <person name="Wilkins M.J."/>
            <person name="Karaoz U."/>
            <person name="Brodie E.L."/>
            <person name="Williams K.H."/>
            <person name="Hubbard S.S."/>
            <person name="Banfield J.F."/>
        </authorList>
    </citation>
    <scope>NUCLEOTIDE SEQUENCE [LARGE SCALE GENOMIC DNA]</scope>
</reference>
<dbReference type="EMBL" id="MHNW01000015">
    <property type="protein sequence ID" value="OGZ53586.1"/>
    <property type="molecule type" value="Genomic_DNA"/>
</dbReference>
<dbReference type="Proteomes" id="UP000179106">
    <property type="component" value="Unassembled WGS sequence"/>
</dbReference>
<gene>
    <name evidence="1" type="ORF">A3B25_00590</name>
</gene>
<accession>A0A1G2GTS4</accession>
<proteinExistence type="predicted"/>
<name>A0A1G2GTS4_9BACT</name>